<evidence type="ECO:0008006" key="5">
    <source>
        <dbReference type="Google" id="ProtNLM"/>
    </source>
</evidence>
<dbReference type="EMBL" id="JAIWQS010000003">
    <property type="protein sequence ID" value="KAJ8770802.1"/>
    <property type="molecule type" value="Genomic_DNA"/>
</dbReference>
<dbReference type="Pfam" id="PF01535">
    <property type="entry name" value="PPR"/>
    <property type="match status" value="3"/>
</dbReference>
<dbReference type="GO" id="GO:0003723">
    <property type="term" value="F:RNA binding"/>
    <property type="evidence" value="ECO:0007669"/>
    <property type="project" value="InterPro"/>
</dbReference>
<dbReference type="NCBIfam" id="TIGR00756">
    <property type="entry name" value="PPR"/>
    <property type="match status" value="3"/>
</dbReference>
<feature type="repeat" description="PPR" evidence="2">
    <location>
        <begin position="479"/>
        <end position="513"/>
    </location>
</feature>
<protein>
    <recommendedName>
        <fullName evidence="5">Pentatricopeptide repeat-containing protein</fullName>
    </recommendedName>
</protein>
<dbReference type="InterPro" id="IPR011990">
    <property type="entry name" value="TPR-like_helical_dom_sf"/>
</dbReference>
<feature type="repeat" description="PPR" evidence="2">
    <location>
        <begin position="175"/>
        <end position="209"/>
    </location>
</feature>
<reference evidence="3 4" key="1">
    <citation type="submission" date="2021-09" db="EMBL/GenBank/DDBJ databases">
        <title>Genomic insights and catalytic innovation underlie evolution of tropane alkaloids biosynthesis.</title>
        <authorList>
            <person name="Wang Y.-J."/>
            <person name="Tian T."/>
            <person name="Huang J.-P."/>
            <person name="Huang S.-X."/>
        </authorList>
    </citation>
    <scope>NUCLEOTIDE SEQUENCE [LARGE SCALE GENOMIC DNA]</scope>
    <source>
        <strain evidence="3">KIB-2018</strain>
        <tissue evidence="3">Leaf</tissue>
    </source>
</reference>
<dbReference type="InterPro" id="IPR046960">
    <property type="entry name" value="PPR_At4g14850-like_plant"/>
</dbReference>
<dbReference type="GO" id="GO:0099402">
    <property type="term" value="P:plant organ development"/>
    <property type="evidence" value="ECO:0007669"/>
    <property type="project" value="UniProtKB-ARBA"/>
</dbReference>
<dbReference type="FunFam" id="1.25.40.10:FF:000343">
    <property type="entry name" value="Pentatricopeptide repeat-containing protein At3g58590"/>
    <property type="match status" value="1"/>
</dbReference>
<dbReference type="GO" id="GO:0009451">
    <property type="term" value="P:RNA modification"/>
    <property type="evidence" value="ECO:0007669"/>
    <property type="project" value="InterPro"/>
</dbReference>
<dbReference type="PANTHER" id="PTHR24015">
    <property type="entry name" value="OS07G0578800 PROTEIN-RELATED"/>
    <property type="match status" value="1"/>
</dbReference>
<evidence type="ECO:0000313" key="3">
    <source>
        <dbReference type="EMBL" id="KAJ8770802.1"/>
    </source>
</evidence>
<gene>
    <name evidence="3" type="ORF">K2173_021449</name>
</gene>
<dbReference type="Pfam" id="PF13041">
    <property type="entry name" value="PPR_2"/>
    <property type="match status" value="3"/>
</dbReference>
<dbReference type="SUPFAM" id="SSF48452">
    <property type="entry name" value="TPR-like"/>
    <property type="match status" value="1"/>
</dbReference>
<feature type="repeat" description="PPR" evidence="2">
    <location>
        <begin position="276"/>
        <end position="311"/>
    </location>
</feature>
<dbReference type="Pfam" id="PF13812">
    <property type="entry name" value="PPR_3"/>
    <property type="match status" value="2"/>
</dbReference>
<proteinExistence type="predicted"/>
<keyword evidence="1" id="KW-0677">Repeat</keyword>
<dbReference type="FunFam" id="1.25.40.10:FF:000694">
    <property type="entry name" value="Pentatricopeptide repeat-containing protein At3g50420"/>
    <property type="match status" value="1"/>
</dbReference>
<dbReference type="FunFam" id="1.25.40.10:FF:000158">
    <property type="entry name" value="pentatricopeptide repeat-containing protein At2g33680"/>
    <property type="match status" value="1"/>
</dbReference>
<feature type="repeat" description="PPR" evidence="2">
    <location>
        <begin position="514"/>
        <end position="548"/>
    </location>
</feature>
<dbReference type="Pfam" id="PF20431">
    <property type="entry name" value="E_motif"/>
    <property type="match status" value="1"/>
</dbReference>
<evidence type="ECO:0000313" key="4">
    <source>
        <dbReference type="Proteomes" id="UP001159364"/>
    </source>
</evidence>
<dbReference type="InterPro" id="IPR002885">
    <property type="entry name" value="PPR_rpt"/>
</dbReference>
<dbReference type="InterPro" id="IPR046848">
    <property type="entry name" value="E_motif"/>
</dbReference>
<evidence type="ECO:0000256" key="1">
    <source>
        <dbReference type="ARBA" id="ARBA00022737"/>
    </source>
</evidence>
<dbReference type="PROSITE" id="PS51375">
    <property type="entry name" value="PPR"/>
    <property type="match status" value="5"/>
</dbReference>
<accession>A0AAV8TV03</accession>
<feature type="repeat" description="PPR" evidence="2">
    <location>
        <begin position="73"/>
        <end position="108"/>
    </location>
</feature>
<comment type="caution">
    <text evidence="3">The sequence shown here is derived from an EMBL/GenBank/DDBJ whole genome shotgun (WGS) entry which is preliminary data.</text>
</comment>
<keyword evidence="4" id="KW-1185">Reference proteome</keyword>
<dbReference type="PANTHER" id="PTHR24015:SF2017">
    <property type="entry name" value="PENTATRICOPEPTIDE REPEAT-CONTAINING PROTEIN"/>
    <property type="match status" value="1"/>
</dbReference>
<dbReference type="Proteomes" id="UP001159364">
    <property type="component" value="Linkage Group LG03"/>
</dbReference>
<dbReference type="Gene3D" id="1.25.40.10">
    <property type="entry name" value="Tetratricopeptide repeat domain"/>
    <property type="match status" value="6"/>
</dbReference>
<name>A0AAV8TV03_9ROSI</name>
<organism evidence="3 4">
    <name type="scientific">Erythroxylum novogranatense</name>
    <dbReference type="NCBI Taxonomy" id="1862640"/>
    <lineage>
        <taxon>Eukaryota</taxon>
        <taxon>Viridiplantae</taxon>
        <taxon>Streptophyta</taxon>
        <taxon>Embryophyta</taxon>
        <taxon>Tracheophyta</taxon>
        <taxon>Spermatophyta</taxon>
        <taxon>Magnoliopsida</taxon>
        <taxon>eudicotyledons</taxon>
        <taxon>Gunneridae</taxon>
        <taxon>Pentapetalae</taxon>
        <taxon>rosids</taxon>
        <taxon>fabids</taxon>
        <taxon>Malpighiales</taxon>
        <taxon>Erythroxylaceae</taxon>
        <taxon>Erythroxylum</taxon>
    </lineage>
</organism>
<evidence type="ECO:0000256" key="2">
    <source>
        <dbReference type="PROSITE-ProRule" id="PRU00708"/>
    </source>
</evidence>
<sequence>MTTTRSLRYLLQRCTTVTSFREARQLHALILTTTTLPSCPQSPYLCNNLLSMYARCWSLGDAQLLFDGMPHKNLVSYNALISAYARDSTRRVLCMELLTQLTAQGLRPNGSTFTSLLQACCFLEDWFTGALVHAQVIKFGFLSYVYVQTSLLGMYSNCGDLGSACTVFCCAEEKDVVLWNNMIFGNLKNEKIKNGLCLFGTMVRSGTSPTQFTYSMVFSACSKLRYLIWGKVIHARVVVQNVLADLPLQNSLLDMYCSCGDKISAFSVFSRIDTRGLVSWNSMISGCAGSGEGQEAMDLFVQLLRESRHKPDEYTFAAIISSTSTFPATKYGKPLQAQAVKAGLESSVFVGTTLLSMYFGNGDPESAEKVFNLIKEKDIILWTEMIVNHTRLGDGENAIKIFGKIYREGHKSDSFALSGALSACADLATLKQGEMIHSLAVKTGLDTDMCVNGSLVDMYAKNGYLQGARSVFSQVSDPDLKCWNALIDGYSQHGKAEEAITLFREITGRGLKPDHVTFLSLLSACSHSGLVESGKSLWSCMKENGIIPGPMHYSCMVSLLSRAGLLEESEELIKQSCFREQHLELWRTLLSSCVYRRNLAVGVRAAERILSLDPEDSAAHILLSNLYAAAGRWDGVAETRKKMRGLMLEKVPGLSWIEAKKDIHAFSSCNQSNPLMDEAQDEVLRLQGNMIELVIQESDPLIDSSLWVETI</sequence>
<dbReference type="AlphaFoldDB" id="A0AAV8TV03"/>